<proteinExistence type="predicted"/>
<keyword evidence="3" id="KW-1185">Reference proteome</keyword>
<dbReference type="RefSeq" id="WP_149432995.1">
    <property type="nucleotide sequence ID" value="NZ_VLNY01000022.1"/>
</dbReference>
<reference evidence="2 3" key="1">
    <citation type="submission" date="2019-07" db="EMBL/GenBank/DDBJ databases">
        <title>Rhodococcus cavernicolus sp. nov., isolated from a cave.</title>
        <authorList>
            <person name="Lee S.D."/>
        </authorList>
    </citation>
    <scope>NUCLEOTIDE SEQUENCE [LARGE SCALE GENOMIC DNA]</scope>
    <source>
        <strain evidence="2 3">C1-24</strain>
    </source>
</reference>
<feature type="transmembrane region" description="Helical" evidence="1">
    <location>
        <begin position="21"/>
        <end position="38"/>
    </location>
</feature>
<feature type="transmembrane region" description="Helical" evidence="1">
    <location>
        <begin position="44"/>
        <end position="69"/>
    </location>
</feature>
<evidence type="ECO:0000313" key="2">
    <source>
        <dbReference type="EMBL" id="KAA0017365.1"/>
    </source>
</evidence>
<dbReference type="OrthoDB" id="4375903at2"/>
<sequence>MSNSQRPSRLVRLILRLDQAGSFWFIPIALVTAPALVFMDPGRIVVTLVWSVLAGYALWLGLLGVFMAIGLTLSMARGVEFPDRWWETMLKYDPKSVPGESVSGITGSRE</sequence>
<dbReference type="EMBL" id="VLNY01000022">
    <property type="protein sequence ID" value="KAA0017365.1"/>
    <property type="molecule type" value="Genomic_DNA"/>
</dbReference>
<evidence type="ECO:0000256" key="1">
    <source>
        <dbReference type="SAM" id="Phobius"/>
    </source>
</evidence>
<evidence type="ECO:0000313" key="3">
    <source>
        <dbReference type="Proteomes" id="UP000322244"/>
    </source>
</evidence>
<gene>
    <name evidence="2" type="ORF">FOY51_25020</name>
</gene>
<dbReference type="Proteomes" id="UP000322244">
    <property type="component" value="Unassembled WGS sequence"/>
</dbReference>
<accession>A0A5A7S3M6</accession>
<organism evidence="2 3">
    <name type="scientific">Antrihabitans cavernicola</name>
    <dbReference type="NCBI Taxonomy" id="2495913"/>
    <lineage>
        <taxon>Bacteria</taxon>
        <taxon>Bacillati</taxon>
        <taxon>Actinomycetota</taxon>
        <taxon>Actinomycetes</taxon>
        <taxon>Mycobacteriales</taxon>
        <taxon>Nocardiaceae</taxon>
        <taxon>Antrihabitans</taxon>
    </lineage>
</organism>
<keyword evidence="1" id="KW-1133">Transmembrane helix</keyword>
<name>A0A5A7S3M6_9NOCA</name>
<protein>
    <submittedName>
        <fullName evidence="2">Uncharacterized protein</fullName>
    </submittedName>
</protein>
<keyword evidence="1" id="KW-0472">Membrane</keyword>
<keyword evidence="1" id="KW-0812">Transmembrane</keyword>
<comment type="caution">
    <text evidence="2">The sequence shown here is derived from an EMBL/GenBank/DDBJ whole genome shotgun (WGS) entry which is preliminary data.</text>
</comment>
<dbReference type="AlphaFoldDB" id="A0A5A7S3M6"/>